<reference evidence="1" key="1">
    <citation type="submission" date="2022-10" db="EMBL/GenBank/DDBJ databases">
        <title>Culturing micro-colonial fungi from biological soil crusts in the Mojave desert and describing Neophaeococcomyces mojavensis, and introducing the new genera and species Taxawa tesnikishii.</title>
        <authorList>
            <person name="Kurbessoian T."/>
            <person name="Stajich J.E."/>
        </authorList>
    </citation>
    <scope>NUCLEOTIDE SEQUENCE</scope>
    <source>
        <strain evidence="1">JES_112</strain>
    </source>
</reference>
<comment type="caution">
    <text evidence="1">The sequence shown here is derived from an EMBL/GenBank/DDBJ whole genome shotgun (WGS) entry which is preliminary data.</text>
</comment>
<dbReference type="Proteomes" id="UP001172386">
    <property type="component" value="Unassembled WGS sequence"/>
</dbReference>
<evidence type="ECO:0000313" key="1">
    <source>
        <dbReference type="EMBL" id="KAJ9654224.1"/>
    </source>
</evidence>
<protein>
    <submittedName>
        <fullName evidence="1">Uncharacterized protein</fullName>
    </submittedName>
</protein>
<organism evidence="1 2">
    <name type="scientific">Neophaeococcomyces mojaviensis</name>
    <dbReference type="NCBI Taxonomy" id="3383035"/>
    <lineage>
        <taxon>Eukaryota</taxon>
        <taxon>Fungi</taxon>
        <taxon>Dikarya</taxon>
        <taxon>Ascomycota</taxon>
        <taxon>Pezizomycotina</taxon>
        <taxon>Eurotiomycetes</taxon>
        <taxon>Chaetothyriomycetidae</taxon>
        <taxon>Chaetothyriales</taxon>
        <taxon>Chaetothyriales incertae sedis</taxon>
        <taxon>Neophaeococcomyces</taxon>
    </lineage>
</organism>
<evidence type="ECO:0000313" key="2">
    <source>
        <dbReference type="Proteomes" id="UP001172386"/>
    </source>
</evidence>
<accession>A0ACC3A276</accession>
<gene>
    <name evidence="1" type="ORF">H2198_006684</name>
</gene>
<name>A0ACC3A276_9EURO</name>
<dbReference type="EMBL" id="JAPDRQ010000127">
    <property type="protein sequence ID" value="KAJ9654224.1"/>
    <property type="molecule type" value="Genomic_DNA"/>
</dbReference>
<proteinExistence type="predicted"/>
<sequence length="354" mass="38739">MCSPTIPSQMKAIRYNKPGQFELVNMPVPEPRDHEVLVKVRSCGICGTDLHIHDGDFNVGMPLVTGHETSGTVAKIGANVQGFAVGDKVTADAIETCSQCHYCRQGKQLYCENFAGHGTQLNGGFAEYCAYSASKLFHFQKCSWEEASLFEATACAVHGLDRVKPPAGSKVLLLGAGPTGLCLAQLLKMNSGSHVVLASNEGPKMQLARSLGAADEYVDLSRSDPTPQWEELKKSYTHGFDIVVEATGSIQILERAIEYCTRGGKLLVYGVYPPGDVKISPMRLMMDEITLVGSFSEMFDFPRAVHYLESGKVKVRGIVTHTYALEEFEEALTALREKRCIKSTILMPEPRLVD</sequence>
<keyword evidence="2" id="KW-1185">Reference proteome</keyword>